<dbReference type="Pfam" id="PF08448">
    <property type="entry name" value="PAS_4"/>
    <property type="match status" value="1"/>
</dbReference>
<dbReference type="InterPro" id="IPR000014">
    <property type="entry name" value="PAS"/>
</dbReference>
<accession>A0A7M3MC71</accession>
<dbReference type="CDD" id="cd00082">
    <property type="entry name" value="HisKA"/>
    <property type="match status" value="1"/>
</dbReference>
<organism evidence="12 13">
    <name type="scientific">Oceanidesulfovibrio indonesiensis</name>
    <dbReference type="NCBI Taxonomy" id="54767"/>
    <lineage>
        <taxon>Bacteria</taxon>
        <taxon>Pseudomonadati</taxon>
        <taxon>Thermodesulfobacteriota</taxon>
        <taxon>Desulfovibrionia</taxon>
        <taxon>Desulfovibrionales</taxon>
        <taxon>Desulfovibrionaceae</taxon>
        <taxon>Oceanidesulfovibrio</taxon>
    </lineage>
</organism>
<dbReference type="PROSITE" id="PS50113">
    <property type="entry name" value="PAC"/>
    <property type="match status" value="1"/>
</dbReference>
<dbReference type="Gene3D" id="1.10.287.130">
    <property type="match status" value="1"/>
</dbReference>
<dbReference type="AlphaFoldDB" id="A0A7M3MC71"/>
<comment type="catalytic activity">
    <reaction evidence="1">
        <text>ATP + protein L-histidine = ADP + protein N-phospho-L-histidine.</text>
        <dbReference type="EC" id="2.7.13.3"/>
    </reaction>
</comment>
<evidence type="ECO:0000259" key="11">
    <source>
        <dbReference type="PROSITE" id="PS50113"/>
    </source>
</evidence>
<dbReference type="SMART" id="SM00387">
    <property type="entry name" value="HATPase_c"/>
    <property type="match status" value="1"/>
</dbReference>
<dbReference type="PANTHER" id="PTHR43065">
    <property type="entry name" value="SENSOR HISTIDINE KINASE"/>
    <property type="match status" value="1"/>
</dbReference>
<protein>
    <recommendedName>
        <fullName evidence="2">histidine kinase</fullName>
        <ecNumber evidence="2">2.7.13.3</ecNumber>
    </recommendedName>
</protein>
<dbReference type="InterPro" id="IPR004358">
    <property type="entry name" value="Sig_transdc_His_kin-like_C"/>
</dbReference>
<evidence type="ECO:0000256" key="7">
    <source>
        <dbReference type="ARBA" id="ARBA00022840"/>
    </source>
</evidence>
<name>A0A7M3MC71_9BACT</name>
<keyword evidence="3" id="KW-0597">Phosphoprotein</keyword>
<dbReference type="PANTHER" id="PTHR43065:SF10">
    <property type="entry name" value="PEROXIDE STRESS-ACTIVATED HISTIDINE KINASE MAK3"/>
    <property type="match status" value="1"/>
</dbReference>
<keyword evidence="4" id="KW-0808">Transferase</keyword>
<dbReference type="EC" id="2.7.13.3" evidence="2"/>
<feature type="region of interest" description="Disordered" evidence="9">
    <location>
        <begin position="495"/>
        <end position="522"/>
    </location>
</feature>
<sequence>MSAHENKSSRHAASDSKAFLIGAVGPAAALDSLVRLIASKDFQASCSWMSIAGLVLQNNGAEPASDTLESPASIAWFPSVPALLTAVPGVELILDLSGDHEHFQNLRTELPPTVSVINARAAGCFGEFLQSTQELGKCESDLSYTRSIFNTLFDEVQEDIVLLSPDGTILDMNNHLPERMKVPKDQLIGTSCSEMDGGAFCCSLDAKCPLGETMETGTKAEGVYTYVGADGRMHYYRIYTYPVFDGDGRIAAVIEMRRDITTRTHMEQRLAQSEKMAAIGELSTYIAHEIRNPLFSIAGFANALMRSSSLTESDREKVSIILEESKRLDKILKSTTNFARPTDARQDWVDLNQLVRETMELFGLACDSQQVSCCIELDDTIARAKGDGDLIKQCIINLVRNALEAMQGGGRLSLRTGMSNQHVFLEAVDDGPGIPDDLREKVFSPFFSTKDKGAGLGLAMTKKIIEDMGGHVELTSLPGQGTTVRLVLLPVLAVDEKPDAEPGRKPSDSATPEDSTGDTPPE</sequence>
<dbReference type="InterPro" id="IPR035965">
    <property type="entry name" value="PAS-like_dom_sf"/>
</dbReference>
<evidence type="ECO:0000256" key="8">
    <source>
        <dbReference type="ARBA" id="ARBA00023012"/>
    </source>
</evidence>
<dbReference type="InterPro" id="IPR003594">
    <property type="entry name" value="HATPase_dom"/>
</dbReference>
<dbReference type="OrthoDB" id="1931120at2"/>
<gene>
    <name evidence="12" type="ORF">DPQ33_15175</name>
</gene>
<feature type="domain" description="PAC" evidence="11">
    <location>
        <begin position="218"/>
        <end position="272"/>
    </location>
</feature>
<dbReference type="InterPro" id="IPR005467">
    <property type="entry name" value="His_kinase_dom"/>
</dbReference>
<dbReference type="Pfam" id="PF02518">
    <property type="entry name" value="HATPase_c"/>
    <property type="match status" value="1"/>
</dbReference>
<dbReference type="InterPro" id="IPR003661">
    <property type="entry name" value="HisK_dim/P_dom"/>
</dbReference>
<evidence type="ECO:0000313" key="12">
    <source>
        <dbReference type="EMBL" id="TVM15539.1"/>
    </source>
</evidence>
<evidence type="ECO:0000256" key="6">
    <source>
        <dbReference type="ARBA" id="ARBA00022777"/>
    </source>
</evidence>
<feature type="compositionally biased region" description="Polar residues" evidence="9">
    <location>
        <begin position="508"/>
        <end position="522"/>
    </location>
</feature>
<evidence type="ECO:0000256" key="1">
    <source>
        <dbReference type="ARBA" id="ARBA00000085"/>
    </source>
</evidence>
<dbReference type="SMART" id="SM00388">
    <property type="entry name" value="HisKA"/>
    <property type="match status" value="1"/>
</dbReference>
<dbReference type="PRINTS" id="PR00344">
    <property type="entry name" value="BCTRLSENSOR"/>
</dbReference>
<dbReference type="SUPFAM" id="SSF47384">
    <property type="entry name" value="Homodimeric domain of signal transducing histidine kinase"/>
    <property type="match status" value="1"/>
</dbReference>
<comment type="caution">
    <text evidence="12">The sequence shown here is derived from an EMBL/GenBank/DDBJ whole genome shotgun (WGS) entry which is preliminary data.</text>
</comment>
<dbReference type="Proteomes" id="UP000448292">
    <property type="component" value="Unassembled WGS sequence"/>
</dbReference>
<dbReference type="InterPro" id="IPR036097">
    <property type="entry name" value="HisK_dim/P_sf"/>
</dbReference>
<evidence type="ECO:0000256" key="3">
    <source>
        <dbReference type="ARBA" id="ARBA00022553"/>
    </source>
</evidence>
<feature type="domain" description="Histidine kinase" evidence="10">
    <location>
        <begin position="285"/>
        <end position="492"/>
    </location>
</feature>
<evidence type="ECO:0000256" key="9">
    <source>
        <dbReference type="SAM" id="MobiDB-lite"/>
    </source>
</evidence>
<dbReference type="GO" id="GO:0000155">
    <property type="term" value="F:phosphorelay sensor kinase activity"/>
    <property type="evidence" value="ECO:0007669"/>
    <property type="project" value="InterPro"/>
</dbReference>
<dbReference type="GO" id="GO:0005524">
    <property type="term" value="F:ATP binding"/>
    <property type="evidence" value="ECO:0007669"/>
    <property type="project" value="UniProtKB-KW"/>
</dbReference>
<keyword evidence="6 12" id="KW-0418">Kinase</keyword>
<dbReference type="SUPFAM" id="SSF55874">
    <property type="entry name" value="ATPase domain of HSP90 chaperone/DNA topoisomerase II/histidine kinase"/>
    <property type="match status" value="1"/>
</dbReference>
<evidence type="ECO:0000256" key="4">
    <source>
        <dbReference type="ARBA" id="ARBA00022679"/>
    </source>
</evidence>
<feature type="compositionally biased region" description="Basic and acidic residues" evidence="9">
    <location>
        <begin position="495"/>
        <end position="507"/>
    </location>
</feature>
<dbReference type="InterPro" id="IPR000700">
    <property type="entry name" value="PAS-assoc_C"/>
</dbReference>
<evidence type="ECO:0000259" key="10">
    <source>
        <dbReference type="PROSITE" id="PS50109"/>
    </source>
</evidence>
<dbReference type="PROSITE" id="PS50109">
    <property type="entry name" value="HIS_KIN"/>
    <property type="match status" value="1"/>
</dbReference>
<keyword evidence="7" id="KW-0067">ATP-binding</keyword>
<keyword evidence="8" id="KW-0902">Two-component regulatory system</keyword>
<dbReference type="RefSeq" id="WP_144304058.1">
    <property type="nucleotide sequence ID" value="NZ_QMIE01000016.1"/>
</dbReference>
<dbReference type="InterPro" id="IPR036890">
    <property type="entry name" value="HATPase_C_sf"/>
</dbReference>
<dbReference type="EMBL" id="QMIE01000016">
    <property type="protein sequence ID" value="TVM15539.1"/>
    <property type="molecule type" value="Genomic_DNA"/>
</dbReference>
<evidence type="ECO:0000256" key="2">
    <source>
        <dbReference type="ARBA" id="ARBA00012438"/>
    </source>
</evidence>
<keyword evidence="13" id="KW-1185">Reference proteome</keyword>
<dbReference type="Pfam" id="PF00512">
    <property type="entry name" value="HisKA"/>
    <property type="match status" value="1"/>
</dbReference>
<reference evidence="12 13" key="1">
    <citation type="submission" date="2018-06" db="EMBL/GenBank/DDBJ databases">
        <title>Complete genome of Desulfovibrio indonesiensis P37SLT.</title>
        <authorList>
            <person name="Crispim J.S."/>
            <person name="Vidigal P.M.P."/>
            <person name="Silva L.C.F."/>
            <person name="Laguardia C.N."/>
            <person name="Araujo L.C."/>
            <person name="Dias R.S."/>
            <person name="Sousa M.P."/>
            <person name="Paula S.O."/>
            <person name="Silva C."/>
        </authorList>
    </citation>
    <scope>NUCLEOTIDE SEQUENCE [LARGE SCALE GENOMIC DNA]</scope>
    <source>
        <strain evidence="12 13">P37SLT</strain>
    </source>
</reference>
<evidence type="ECO:0000313" key="13">
    <source>
        <dbReference type="Proteomes" id="UP000448292"/>
    </source>
</evidence>
<proteinExistence type="predicted"/>
<evidence type="ECO:0000256" key="5">
    <source>
        <dbReference type="ARBA" id="ARBA00022741"/>
    </source>
</evidence>
<keyword evidence="5" id="KW-0547">Nucleotide-binding</keyword>
<dbReference type="CDD" id="cd00130">
    <property type="entry name" value="PAS"/>
    <property type="match status" value="1"/>
</dbReference>
<dbReference type="SUPFAM" id="SSF55785">
    <property type="entry name" value="PYP-like sensor domain (PAS domain)"/>
    <property type="match status" value="1"/>
</dbReference>
<dbReference type="InterPro" id="IPR013656">
    <property type="entry name" value="PAS_4"/>
</dbReference>
<dbReference type="Gene3D" id="3.30.450.20">
    <property type="entry name" value="PAS domain"/>
    <property type="match status" value="1"/>
</dbReference>
<dbReference type="Gene3D" id="3.30.565.10">
    <property type="entry name" value="Histidine kinase-like ATPase, C-terminal domain"/>
    <property type="match status" value="1"/>
</dbReference>